<keyword evidence="4" id="KW-1185">Reference proteome</keyword>
<evidence type="ECO:0000259" key="2">
    <source>
        <dbReference type="Pfam" id="PF01738"/>
    </source>
</evidence>
<dbReference type="PANTHER" id="PTHR22946">
    <property type="entry name" value="DIENELACTONE HYDROLASE DOMAIN-CONTAINING PROTEIN-RELATED"/>
    <property type="match status" value="1"/>
</dbReference>
<dbReference type="GO" id="GO:0016787">
    <property type="term" value="F:hydrolase activity"/>
    <property type="evidence" value="ECO:0007669"/>
    <property type="project" value="UniProtKB-KW"/>
</dbReference>
<evidence type="ECO:0000313" key="4">
    <source>
        <dbReference type="Proteomes" id="UP001302257"/>
    </source>
</evidence>
<organism evidence="3 4">
    <name type="scientific">Rhodoferax mekongensis</name>
    <dbReference type="NCBI Taxonomy" id="3068341"/>
    <lineage>
        <taxon>Bacteria</taxon>
        <taxon>Pseudomonadati</taxon>
        <taxon>Pseudomonadota</taxon>
        <taxon>Betaproteobacteria</taxon>
        <taxon>Burkholderiales</taxon>
        <taxon>Comamonadaceae</taxon>
        <taxon>Rhodoferax</taxon>
    </lineage>
</organism>
<dbReference type="Proteomes" id="UP001302257">
    <property type="component" value="Chromosome"/>
</dbReference>
<gene>
    <name evidence="3" type="ORF">RAN89_18420</name>
</gene>
<protein>
    <submittedName>
        <fullName evidence="3">Dienelactone hydrolase family protein</fullName>
    </submittedName>
</protein>
<name>A0ABZ0AZD7_9BURK</name>
<accession>A0ABZ0AZD7</accession>
<dbReference type="PANTHER" id="PTHR22946:SF9">
    <property type="entry name" value="POLYKETIDE TRANSFERASE AF380"/>
    <property type="match status" value="1"/>
</dbReference>
<evidence type="ECO:0000256" key="1">
    <source>
        <dbReference type="ARBA" id="ARBA00022801"/>
    </source>
</evidence>
<dbReference type="Pfam" id="PF01738">
    <property type="entry name" value="DLH"/>
    <property type="match status" value="1"/>
</dbReference>
<reference evidence="3 4" key="1">
    <citation type="submission" date="2023-08" db="EMBL/GenBank/DDBJ databases">
        <title>Rhodoferax potami sp. nov. and Rhodoferax mekongensis sp. nov., isolated from the Mekong River in Thailand.</title>
        <authorList>
            <person name="Kitikhun S."/>
            <person name="Charoenyingcharoen P."/>
            <person name="Siriarchawattana P."/>
            <person name="Likhitrattanapisal S."/>
            <person name="Nilsakha T."/>
            <person name="Chanpet A."/>
            <person name="Rattanawaree P."/>
            <person name="Ingsriswang S."/>
        </authorList>
    </citation>
    <scope>NUCLEOTIDE SEQUENCE [LARGE SCALE GENOMIC DNA]</scope>
    <source>
        <strain evidence="3 4">TBRC 17307</strain>
    </source>
</reference>
<proteinExistence type="predicted"/>
<dbReference type="EMBL" id="CP132507">
    <property type="protein sequence ID" value="WNO04840.1"/>
    <property type="molecule type" value="Genomic_DNA"/>
</dbReference>
<dbReference type="Gene3D" id="3.40.50.1820">
    <property type="entry name" value="alpha/beta hydrolase"/>
    <property type="match status" value="1"/>
</dbReference>
<sequence length="388" mass="41705">MSAWGGPVRNIVVGAWAVWVGLCSAMAAPVTQEVSFASQEAGVTLKAYWTAPAGSAKAPAVVALHGCGGLPQDRTTLNYAQSRYIRIFHDAGMGVLYLDSFGPRGFHSICEQKPTERTLTEANRRQDVLAALQWLATQPEVDASKMAVVGWSHGGQTVLATADRNADGVAQARIKPAALVAFYPGCNVFEKQWAYSVVAPLLVMSGELDNWTPAATCKSRTDRLTAAKQPVRYVQYPGSYHAFDSATPVVERDNVGGTKSGKAMVGGNPEARVASAREMLQFLSRELAFPVDLAVLDDNVHAAPVPAPSGFAALANVDALPRMSEKGKTLYREWLEKSFPRAVALSDKGAIARGYGRTAMETAIKNCEKFGNPCRLYAVDDQVVWTNP</sequence>
<dbReference type="InterPro" id="IPR050261">
    <property type="entry name" value="FrsA_esterase"/>
</dbReference>
<dbReference type="InterPro" id="IPR029058">
    <property type="entry name" value="AB_hydrolase_fold"/>
</dbReference>
<dbReference type="RefSeq" id="WP_313867663.1">
    <property type="nucleotide sequence ID" value="NZ_CP132507.1"/>
</dbReference>
<evidence type="ECO:0000313" key="3">
    <source>
        <dbReference type="EMBL" id="WNO04840.1"/>
    </source>
</evidence>
<dbReference type="SUPFAM" id="SSF53474">
    <property type="entry name" value="alpha/beta-Hydrolases"/>
    <property type="match status" value="1"/>
</dbReference>
<feature type="domain" description="Dienelactone hydrolase" evidence="2">
    <location>
        <begin position="46"/>
        <end position="284"/>
    </location>
</feature>
<keyword evidence="1 3" id="KW-0378">Hydrolase</keyword>
<dbReference type="InterPro" id="IPR002925">
    <property type="entry name" value="Dienelactn_hydro"/>
</dbReference>